<reference evidence="1 2" key="1">
    <citation type="submission" date="2024-09" db="EMBL/GenBank/DDBJ databases">
        <authorList>
            <person name="Sun Q."/>
            <person name="Mori K."/>
        </authorList>
    </citation>
    <scope>NUCLEOTIDE SEQUENCE [LARGE SCALE GENOMIC DNA]</scope>
    <source>
        <strain evidence="1 2">CCM 7957</strain>
    </source>
</reference>
<gene>
    <name evidence="1" type="ORF">ACFFJD_02365</name>
</gene>
<evidence type="ECO:0008006" key="3">
    <source>
        <dbReference type="Google" id="ProtNLM"/>
    </source>
</evidence>
<dbReference type="PANTHER" id="PTHR21621:SF0">
    <property type="entry name" value="BETA-CITRYLGLUTAMATE SYNTHASE B-RELATED"/>
    <property type="match status" value="1"/>
</dbReference>
<protein>
    <recommendedName>
        <fullName evidence="3">Glutathione synthase/Ribosomal protein S6 modification enzyme (Glutaminyl transferase)</fullName>
    </recommendedName>
</protein>
<dbReference type="PANTHER" id="PTHR21621">
    <property type="entry name" value="RIBOSOMAL PROTEIN S6 MODIFICATION PROTEIN"/>
    <property type="match status" value="1"/>
</dbReference>
<keyword evidence="2" id="KW-1185">Reference proteome</keyword>
<evidence type="ECO:0000313" key="1">
    <source>
        <dbReference type="EMBL" id="MFC0313698.1"/>
    </source>
</evidence>
<dbReference type="EMBL" id="JBHLWV010000007">
    <property type="protein sequence ID" value="MFC0313698.1"/>
    <property type="molecule type" value="Genomic_DNA"/>
</dbReference>
<dbReference type="Proteomes" id="UP001589783">
    <property type="component" value="Unassembled WGS sequence"/>
</dbReference>
<evidence type="ECO:0000313" key="2">
    <source>
        <dbReference type="Proteomes" id="UP001589783"/>
    </source>
</evidence>
<organism evidence="1 2">
    <name type="scientific">Gordonia phosphorivorans</name>
    <dbReference type="NCBI Taxonomy" id="1056982"/>
    <lineage>
        <taxon>Bacteria</taxon>
        <taxon>Bacillati</taxon>
        <taxon>Actinomycetota</taxon>
        <taxon>Actinomycetes</taxon>
        <taxon>Mycobacteriales</taxon>
        <taxon>Gordoniaceae</taxon>
        <taxon>Gordonia</taxon>
    </lineage>
</organism>
<accession>A0ABV6H496</accession>
<dbReference type="Gene3D" id="3.30.470.20">
    <property type="entry name" value="ATP-grasp fold, B domain"/>
    <property type="match status" value="1"/>
</dbReference>
<name>A0ABV6H496_9ACTN</name>
<proteinExistence type="predicted"/>
<sequence length="323" mass="35994">MSRQVLILVHSDDPHLPLVTRHLDDWGVPHWDLAADLIGSEIHPSVEVGSTRFAVDVGGWDWSRITTVWNRRVIVNPGWSTEPATDVMLEKHIHDQNLALVDGLLASIPPEANWMNRIESRFARSKVHQLRLAAELRIPIPETLVSSDPNQIRAFARTHRVSGIITKLIAPTPSRVPNGEEQFSIFTTEIDPDEVGDSALSSAVAIYQPKVRKTREARAIVVGNEVVCCAFDTQQSAQTALDWRRYDFDAVPHYSIDLPSEFADRLVELVARLGLIYAAIDVAELPDGSWLMFEVNPAGQWAWLEELGGVPVGRTIAKWLATA</sequence>
<comment type="caution">
    <text evidence="1">The sequence shown here is derived from an EMBL/GenBank/DDBJ whole genome shotgun (WGS) entry which is preliminary data.</text>
</comment>
<dbReference type="RefSeq" id="WP_382360361.1">
    <property type="nucleotide sequence ID" value="NZ_JBHLWV010000007.1"/>
</dbReference>
<dbReference type="SUPFAM" id="SSF56059">
    <property type="entry name" value="Glutathione synthetase ATP-binding domain-like"/>
    <property type="match status" value="1"/>
</dbReference>